<evidence type="ECO:0000259" key="2">
    <source>
        <dbReference type="Pfam" id="PF12172"/>
    </source>
</evidence>
<evidence type="ECO:0000259" key="1">
    <source>
        <dbReference type="Pfam" id="PF01796"/>
    </source>
</evidence>
<dbReference type="InterPro" id="IPR002878">
    <property type="entry name" value="ChsH2_C"/>
</dbReference>
<dbReference type="RefSeq" id="WP_338007889.1">
    <property type="nucleotide sequence ID" value="NZ_JAOPKB010000005.1"/>
</dbReference>
<dbReference type="Proteomes" id="UP001320972">
    <property type="component" value="Unassembled WGS sequence"/>
</dbReference>
<dbReference type="SUPFAM" id="SSF50249">
    <property type="entry name" value="Nucleic acid-binding proteins"/>
    <property type="match status" value="1"/>
</dbReference>
<organism evidence="3 4">
    <name type="scientific">Natronoglomus mannanivorans</name>
    <dbReference type="NCBI Taxonomy" id="2979990"/>
    <lineage>
        <taxon>Archaea</taxon>
        <taxon>Methanobacteriati</taxon>
        <taxon>Methanobacteriota</taxon>
        <taxon>Stenosarchaea group</taxon>
        <taxon>Halobacteria</taxon>
        <taxon>Halobacteriales</taxon>
        <taxon>Natrialbaceae</taxon>
        <taxon>Natronoglomus</taxon>
    </lineage>
</organism>
<dbReference type="PANTHER" id="PTHR34075:SF5">
    <property type="entry name" value="BLR3430 PROTEIN"/>
    <property type="match status" value="1"/>
</dbReference>
<dbReference type="Gene3D" id="6.10.30.10">
    <property type="match status" value="1"/>
</dbReference>
<dbReference type="EMBL" id="JAOPKB010000005">
    <property type="protein sequence ID" value="MCU4973312.1"/>
    <property type="molecule type" value="Genomic_DNA"/>
</dbReference>
<feature type="domain" description="ChsH2 rubredoxin-like zinc ribbon" evidence="2">
    <location>
        <begin position="19"/>
        <end position="54"/>
    </location>
</feature>
<comment type="caution">
    <text evidence="3">The sequence shown here is derived from an EMBL/GenBank/DDBJ whole genome shotgun (WGS) entry which is preliminary data.</text>
</comment>
<name>A0ABT2QEF8_9EURY</name>
<proteinExistence type="predicted"/>
<accession>A0ABT2QEF8</accession>
<sequence length="125" mass="12821">MSADESRASAPLSYDEWASALEDGELLGQRCTACGHETAAPKAACGRCGSRGLETVSLPTKGVVYSETTIAVAPAGFDGGSYRVAVIDLGEARVLARLEGDAGIGDSVEFVGSLEGREEPAPLFA</sequence>
<dbReference type="Pfam" id="PF01796">
    <property type="entry name" value="OB_ChsH2_C"/>
    <property type="match status" value="1"/>
</dbReference>
<dbReference type="InterPro" id="IPR022002">
    <property type="entry name" value="ChsH2_Znr"/>
</dbReference>
<gene>
    <name evidence="3" type="ORF">OB955_11220</name>
</gene>
<dbReference type="Pfam" id="PF12172">
    <property type="entry name" value="zf-ChsH2"/>
    <property type="match status" value="1"/>
</dbReference>
<evidence type="ECO:0000313" key="4">
    <source>
        <dbReference type="Proteomes" id="UP001320972"/>
    </source>
</evidence>
<dbReference type="InterPro" id="IPR052513">
    <property type="entry name" value="Thioester_dehydratase-like"/>
</dbReference>
<evidence type="ECO:0000313" key="3">
    <source>
        <dbReference type="EMBL" id="MCU4973312.1"/>
    </source>
</evidence>
<feature type="domain" description="ChsH2 C-terminal OB-fold" evidence="1">
    <location>
        <begin position="56"/>
        <end position="111"/>
    </location>
</feature>
<protein>
    <submittedName>
        <fullName evidence="3">Zinc ribbon domain-containing protein</fullName>
    </submittedName>
</protein>
<reference evidence="3 4" key="1">
    <citation type="submission" date="2022-09" db="EMBL/GenBank/DDBJ databases">
        <title>Enrichment on poylsaccharides allowed isolation of novel metabolic and taxonomic groups of Haloarchaea.</title>
        <authorList>
            <person name="Sorokin D.Y."/>
            <person name="Elcheninov A.G."/>
            <person name="Khizhniak T.V."/>
            <person name="Kolganova T.V."/>
            <person name="Kublanov I.V."/>
        </authorList>
    </citation>
    <scope>NUCLEOTIDE SEQUENCE [LARGE SCALE GENOMIC DNA]</scope>
    <source>
        <strain evidence="3 4">AArc-m2/3/4</strain>
    </source>
</reference>
<dbReference type="PANTHER" id="PTHR34075">
    <property type="entry name" value="BLR3430 PROTEIN"/>
    <property type="match status" value="1"/>
</dbReference>
<keyword evidence="4" id="KW-1185">Reference proteome</keyword>
<dbReference type="InterPro" id="IPR012340">
    <property type="entry name" value="NA-bd_OB-fold"/>
</dbReference>